<dbReference type="PANTHER" id="PTHR43085">
    <property type="entry name" value="HEXOKINASE FAMILY MEMBER"/>
    <property type="match status" value="1"/>
</dbReference>
<proteinExistence type="inferred from homology"/>
<dbReference type="Gene3D" id="3.40.1190.20">
    <property type="match status" value="1"/>
</dbReference>
<dbReference type="PROSITE" id="PS00584">
    <property type="entry name" value="PFKB_KINASES_2"/>
    <property type="match status" value="1"/>
</dbReference>
<dbReference type="SUPFAM" id="SSF53613">
    <property type="entry name" value="Ribokinase-like"/>
    <property type="match status" value="1"/>
</dbReference>
<dbReference type="InterPro" id="IPR011611">
    <property type="entry name" value="PfkB_dom"/>
</dbReference>
<name>A0ABS5LB19_9BACI</name>
<dbReference type="GO" id="GO:0016301">
    <property type="term" value="F:kinase activity"/>
    <property type="evidence" value="ECO:0007669"/>
    <property type="project" value="UniProtKB-KW"/>
</dbReference>
<dbReference type="CDD" id="cd01167">
    <property type="entry name" value="bac_FRK"/>
    <property type="match status" value="1"/>
</dbReference>
<reference evidence="6 7" key="1">
    <citation type="submission" date="2021-04" db="EMBL/GenBank/DDBJ databases">
        <title>Metabacillus sp. strain KIGAM252 whole genome sequence.</title>
        <authorList>
            <person name="Seo M.-J."/>
            <person name="Cho E.-S."/>
            <person name="Hwang C.Y."/>
            <person name="Yoon D.J."/>
        </authorList>
    </citation>
    <scope>NUCLEOTIDE SEQUENCE [LARGE SCALE GENOMIC DNA]</scope>
    <source>
        <strain evidence="6 7">KIGAM252</strain>
    </source>
</reference>
<comment type="similarity">
    <text evidence="1 4">Belongs to the carbohydrate kinase PfkB family.</text>
</comment>
<keyword evidence="7" id="KW-1185">Reference proteome</keyword>
<evidence type="ECO:0000256" key="2">
    <source>
        <dbReference type="ARBA" id="ARBA00022679"/>
    </source>
</evidence>
<dbReference type="InterPro" id="IPR002139">
    <property type="entry name" value="Ribo/fructo_kinase"/>
</dbReference>
<dbReference type="RefSeq" id="WP_211556566.1">
    <property type="nucleotide sequence ID" value="NZ_JAGVRK010000001.1"/>
</dbReference>
<evidence type="ECO:0000313" key="7">
    <source>
        <dbReference type="Proteomes" id="UP000682403"/>
    </source>
</evidence>
<evidence type="ECO:0000259" key="5">
    <source>
        <dbReference type="Pfam" id="PF00294"/>
    </source>
</evidence>
<organism evidence="6 7">
    <name type="scientific">Metabacillus flavus</name>
    <dbReference type="NCBI Taxonomy" id="2823519"/>
    <lineage>
        <taxon>Bacteria</taxon>
        <taxon>Bacillati</taxon>
        <taxon>Bacillota</taxon>
        <taxon>Bacilli</taxon>
        <taxon>Bacillales</taxon>
        <taxon>Bacillaceae</taxon>
        <taxon>Metabacillus</taxon>
    </lineage>
</organism>
<comment type="caution">
    <text evidence="6">The sequence shown here is derived from an EMBL/GenBank/DDBJ whole genome shotgun (WGS) entry which is preliminary data.</text>
</comment>
<dbReference type="InterPro" id="IPR029056">
    <property type="entry name" value="Ribokinase-like"/>
</dbReference>
<keyword evidence="3 4" id="KW-0418">Kinase</keyword>
<dbReference type="PANTHER" id="PTHR43085:SF54">
    <property type="entry name" value="PUTATIVE-RELATED"/>
    <property type="match status" value="1"/>
</dbReference>
<dbReference type="InterPro" id="IPR050306">
    <property type="entry name" value="PfkB_Carbo_kinase"/>
</dbReference>
<protein>
    <submittedName>
        <fullName evidence="6">Carbohydrate kinase</fullName>
    </submittedName>
</protein>
<dbReference type="Proteomes" id="UP000682403">
    <property type="component" value="Unassembled WGS sequence"/>
</dbReference>
<dbReference type="EMBL" id="JAGVRK010000001">
    <property type="protein sequence ID" value="MBS2967910.1"/>
    <property type="molecule type" value="Genomic_DNA"/>
</dbReference>
<keyword evidence="2 4" id="KW-0808">Transferase</keyword>
<accession>A0ABS5LB19</accession>
<feature type="domain" description="Carbohydrate kinase PfkB" evidence="5">
    <location>
        <begin position="1"/>
        <end position="312"/>
    </location>
</feature>
<evidence type="ECO:0000256" key="4">
    <source>
        <dbReference type="RuleBase" id="RU003704"/>
    </source>
</evidence>
<evidence type="ECO:0000313" key="6">
    <source>
        <dbReference type="EMBL" id="MBS2967910.1"/>
    </source>
</evidence>
<gene>
    <name evidence="6" type="ORF">J9317_03860</name>
</gene>
<dbReference type="Pfam" id="PF00294">
    <property type="entry name" value="PfkB"/>
    <property type="match status" value="1"/>
</dbReference>
<dbReference type="PRINTS" id="PR00990">
    <property type="entry name" value="RIBOKINASE"/>
</dbReference>
<evidence type="ECO:0000256" key="1">
    <source>
        <dbReference type="ARBA" id="ARBA00010688"/>
    </source>
</evidence>
<dbReference type="InterPro" id="IPR002173">
    <property type="entry name" value="Carboh/pur_kinase_PfkB_CS"/>
</dbReference>
<sequence length="337" mass="36451">MKKVYCIGETLIDFIPLQKNKALKEVGGFEKAAGGAPMNAAIAVAKYGGQSVMLTKMANDHFGDFLMDVMSVNGVDVSHIVRTDEGETGLAFVSVDQDGERSFTFYRKNAADLLLEPEEVARVQFQEGDFLHFCSVDLVESPIKQTHINVIEDIRKANGTVCFDLNVRIPLWPDEASCRETILDFVPLADLIKVSSEELEFVTGIADENKAIQSLLCGHVKAVVYTKGGDGAAIYLKEGSSFDDPGFKVTVEDTTGAGDAFIGGLLSELLSLETKPDSLIQTLQTHHEQLLTFANACGALAASVKGAIESAPGREQVLAFIDTQRPSVLTDTSNNKR</sequence>
<evidence type="ECO:0000256" key="3">
    <source>
        <dbReference type="ARBA" id="ARBA00022777"/>
    </source>
</evidence>